<evidence type="ECO:0000313" key="2">
    <source>
        <dbReference type="Proteomes" id="UP000198984"/>
    </source>
</evidence>
<proteinExistence type="predicted"/>
<sequence length="125" mass="14628">MRRRTAILLLLIYIMGATELDQLLRFPLLIKHFVIHKSENPGITVAMFIKMHYIDRQLFDEDYLEDMQLPFKQADDHCLVLATVVPEPLATVYHETPLLPYEYNLFNNPYNPLLNSGNIFKPPQV</sequence>
<dbReference type="Proteomes" id="UP000198984">
    <property type="component" value="Unassembled WGS sequence"/>
</dbReference>
<evidence type="ECO:0000313" key="1">
    <source>
        <dbReference type="EMBL" id="SEL38916.1"/>
    </source>
</evidence>
<dbReference type="RefSeq" id="WP_143080936.1">
    <property type="nucleotide sequence ID" value="NZ_FOBB01000002.1"/>
</dbReference>
<reference evidence="1 2" key="1">
    <citation type="submission" date="2016-10" db="EMBL/GenBank/DDBJ databases">
        <authorList>
            <person name="de Groot N.N."/>
        </authorList>
    </citation>
    <scope>NUCLEOTIDE SEQUENCE [LARGE SCALE GENOMIC DNA]</scope>
    <source>
        <strain evidence="1 2">DSM 21039</strain>
    </source>
</reference>
<gene>
    <name evidence="1" type="ORF">SAMN04488505_102166</name>
</gene>
<keyword evidence="2" id="KW-1185">Reference proteome</keyword>
<organism evidence="1 2">
    <name type="scientific">Chitinophaga rupis</name>
    <dbReference type="NCBI Taxonomy" id="573321"/>
    <lineage>
        <taxon>Bacteria</taxon>
        <taxon>Pseudomonadati</taxon>
        <taxon>Bacteroidota</taxon>
        <taxon>Chitinophagia</taxon>
        <taxon>Chitinophagales</taxon>
        <taxon>Chitinophagaceae</taxon>
        <taxon>Chitinophaga</taxon>
    </lineage>
</organism>
<dbReference type="AlphaFoldDB" id="A0A1H7PTL3"/>
<dbReference type="EMBL" id="FOBB01000002">
    <property type="protein sequence ID" value="SEL38916.1"/>
    <property type="molecule type" value="Genomic_DNA"/>
</dbReference>
<protein>
    <submittedName>
        <fullName evidence="1">Uncharacterized protein</fullName>
    </submittedName>
</protein>
<name>A0A1H7PTL3_9BACT</name>
<accession>A0A1H7PTL3</accession>
<dbReference type="OrthoDB" id="894042at2"/>
<dbReference type="STRING" id="573321.SAMN04488505_102166"/>